<evidence type="ECO:0000313" key="3">
    <source>
        <dbReference type="Proteomes" id="UP001165065"/>
    </source>
</evidence>
<name>A0A9W7GBQ3_9STRA</name>
<gene>
    <name evidence="2" type="ORF">TrCOL_g10656</name>
</gene>
<protein>
    <submittedName>
        <fullName evidence="2">Uncharacterized protein</fullName>
    </submittedName>
</protein>
<keyword evidence="3" id="KW-1185">Reference proteome</keyword>
<comment type="caution">
    <text evidence="2">The sequence shown here is derived from an EMBL/GenBank/DDBJ whole genome shotgun (WGS) entry which is preliminary data.</text>
</comment>
<dbReference type="AlphaFoldDB" id="A0A9W7GBQ3"/>
<evidence type="ECO:0000313" key="2">
    <source>
        <dbReference type="EMBL" id="GMI39320.1"/>
    </source>
</evidence>
<dbReference type="OrthoDB" id="184107at2759"/>
<keyword evidence="1" id="KW-0812">Transmembrane</keyword>
<keyword evidence="1" id="KW-0472">Membrane</keyword>
<evidence type="ECO:0000256" key="1">
    <source>
        <dbReference type="SAM" id="Phobius"/>
    </source>
</evidence>
<feature type="transmembrane region" description="Helical" evidence="1">
    <location>
        <begin position="153"/>
        <end position="182"/>
    </location>
</feature>
<reference evidence="3" key="1">
    <citation type="journal article" date="2023" name="Commun. Biol.">
        <title>Genome analysis of Parmales, the sister group of diatoms, reveals the evolutionary specialization of diatoms from phago-mixotrophs to photoautotrophs.</title>
        <authorList>
            <person name="Ban H."/>
            <person name="Sato S."/>
            <person name="Yoshikawa S."/>
            <person name="Yamada K."/>
            <person name="Nakamura Y."/>
            <person name="Ichinomiya M."/>
            <person name="Sato N."/>
            <person name="Blanc-Mathieu R."/>
            <person name="Endo H."/>
            <person name="Kuwata A."/>
            <person name="Ogata H."/>
        </authorList>
    </citation>
    <scope>NUCLEOTIDE SEQUENCE [LARGE SCALE GENOMIC DNA]</scope>
</reference>
<feature type="transmembrane region" description="Helical" evidence="1">
    <location>
        <begin position="121"/>
        <end position="141"/>
    </location>
</feature>
<accession>A0A9W7GBQ3</accession>
<dbReference type="EMBL" id="BRYA01000100">
    <property type="protein sequence ID" value="GMI39320.1"/>
    <property type="molecule type" value="Genomic_DNA"/>
</dbReference>
<proteinExistence type="predicted"/>
<sequence>MWTDTEPIFTRADIYDADQLYVAGAAGVVFVLCFSASLIQFLRRRSELQSKMVITGIAEQLLLPADHPVARAALPYKASAAWLQAFTFFSLCILLSWRTGVLSATFFHPLPRPVDTLEEKLFGASTFAVVLLGYWVIWPMGTVSYGRSKECSLTYSAVMCTLLGVIDGACEAQLFLVFWAVIEASFGWPRWGTALLTFLVQGGFKANWDQLYWNKYVAPEHNVPTWNKWKILFVHVPNVLVTFSFFITYGVAWMYVASQAVALVGSTNAMKFPRFRSNYTNPPPDTWVKDFEDKPRADLWNGTEWETPTML</sequence>
<feature type="transmembrane region" description="Helical" evidence="1">
    <location>
        <begin position="81"/>
        <end position="101"/>
    </location>
</feature>
<organism evidence="2 3">
    <name type="scientific">Triparma columacea</name>
    <dbReference type="NCBI Taxonomy" id="722753"/>
    <lineage>
        <taxon>Eukaryota</taxon>
        <taxon>Sar</taxon>
        <taxon>Stramenopiles</taxon>
        <taxon>Ochrophyta</taxon>
        <taxon>Bolidophyceae</taxon>
        <taxon>Parmales</taxon>
        <taxon>Triparmaceae</taxon>
        <taxon>Triparma</taxon>
    </lineage>
</organism>
<feature type="transmembrane region" description="Helical" evidence="1">
    <location>
        <begin position="20"/>
        <end position="42"/>
    </location>
</feature>
<dbReference type="Proteomes" id="UP001165065">
    <property type="component" value="Unassembled WGS sequence"/>
</dbReference>
<keyword evidence="1" id="KW-1133">Transmembrane helix</keyword>
<feature type="transmembrane region" description="Helical" evidence="1">
    <location>
        <begin position="239"/>
        <end position="264"/>
    </location>
</feature>